<dbReference type="InterPro" id="IPR058033">
    <property type="entry name" value="ARM_TBCD_2nd"/>
</dbReference>
<evidence type="ECO:0000313" key="5">
    <source>
        <dbReference type="EMBL" id="KAF5360475.1"/>
    </source>
</evidence>
<comment type="caution">
    <text evidence="5">The sequence shown here is derived from an EMBL/GenBank/DDBJ whole genome shotgun (WGS) entry which is preliminary data.</text>
</comment>
<evidence type="ECO:0000256" key="1">
    <source>
        <dbReference type="ARBA" id="ARBA00023186"/>
    </source>
</evidence>
<dbReference type="AlphaFoldDB" id="A0A8H5G939"/>
<dbReference type="Gene3D" id="1.25.10.10">
    <property type="entry name" value="Leucine-rich Repeat Variant"/>
    <property type="match status" value="2"/>
</dbReference>
<dbReference type="Pfam" id="PF25767">
    <property type="entry name" value="ARM_TBCD_2nd"/>
    <property type="match status" value="1"/>
</dbReference>
<dbReference type="InterPro" id="IPR021133">
    <property type="entry name" value="HEAT_type_2"/>
</dbReference>
<dbReference type="GO" id="GO:0007021">
    <property type="term" value="P:tubulin complex assembly"/>
    <property type="evidence" value="ECO:0007669"/>
    <property type="project" value="InterPro"/>
</dbReference>
<feature type="domain" description="Tubulin-folding cofactor D ARM repeats" evidence="4">
    <location>
        <begin position="328"/>
        <end position="519"/>
    </location>
</feature>
<protein>
    <recommendedName>
        <fullName evidence="7">Tubulin-specific chaperone D</fullName>
    </recommendedName>
</protein>
<keyword evidence="6" id="KW-1185">Reference proteome</keyword>
<dbReference type="EMBL" id="JAACJO010000003">
    <property type="protein sequence ID" value="KAF5360475.1"/>
    <property type="molecule type" value="Genomic_DNA"/>
</dbReference>
<sequence length="1169" mass="130590">MAYKETEEKQYAKFERHDDFVAFQNSLIDLDLYDEPDRDLDSKEFLLLQKLNVIFGEYQEQPYLLDPFLESLVTPVVEKIKSFARTYDGTDSKVPSSGRVDRLLLLLYGYIKFRGHKTITRFFPHEIADLPIALNFMLMEQSIVHSNPQWALRYVMMLWLSLVVMIPFDLAQFDDESKFGHTARSLESVGKLYLGKAGLERDGAALLLSRLYMRKDMMYAFPEFAHSLKTQVSSQTMDVITAIGYLQVINEIVKNGSADQVQNLELVYLEIINAINDTISLSGNTLLRKMRTKLMSRMATRLLPTPKVRRRGRLLEDSSLPGQDEVFPDEYEIPETVETLLQSLFDTLQDKDTIVRWSAAKGVARIAERLPRDFASQILDTVMDMFSIHSVAAATLYDLPAIAESTWHGAALACAEIARRGLVTSDQLPTLIEWISKALYFDLRKGAHSIGSNVRDAAAYGLWSLARTQNVALLQPHSNDLARRLVTVALFDREIHIRRAASAAFQEHVGRTNLFPHGIGVLGKTDFYAISGRRSAFLTAAPQVAEHPEYRSHLIDHLLNVVLRHWDIGMRELGSQSLRAICELSLLDLGPSITTRVVELLKSFDIADVQGGLLALSEISVAYREKVDDPELQEQLLRQTFSHLASVNNEILFGPRSGTTTAAACQLIGNAITLTEIELKEKSSVPSWRKIIDHGLRFRLQDVQEVAAEAYATISKREDLSSDVKKLIKDLKSGLTIVQQSLPRVLGLVDYNKCPGCFNLALGYLLDNTKPSSKAAVEIRRNSYQALPRIIRTFLPNLTDRLSPALVQTIFGALLSGLDDYTIDERGDVGSWVRIACVQGLTSSIEDLFSAADSIDYFNEYLPLPMYQQAVAGILKQGVERLDNVRQEAGTCISRLLKLVPVRSVECTWSLPGLSLLEELFLKVDTTQSRVPWLAGTPGEIVDWADGAWLFPRAVRLLDVPEYRSPVLRGLILSLSSKTESTQKPAATSIAAYAKSLPVVDGAGYTLVGLTNDIMDVAKKNLASNAVVMPMLQTFTILLEAEALETLADYPEGMESLSSLLDLATKNVKRLKSIQRIQESMKITVNLLVVRAVSEASISHLNDFLAHPYPRIRADTAEYLYLFLQGTDTLEIDEDAETALLETEWSSDDLEMVASASENIRKSLLDSVA</sequence>
<dbReference type="InterPro" id="IPR022577">
    <property type="entry name" value="TBCD_C"/>
</dbReference>
<dbReference type="GO" id="GO:0007023">
    <property type="term" value="P:post-chaperonin tubulin folding pathway"/>
    <property type="evidence" value="ECO:0007669"/>
    <property type="project" value="InterPro"/>
</dbReference>
<dbReference type="Pfam" id="PF23579">
    <property type="entry name" value="ARM_TBCD"/>
    <property type="match status" value="1"/>
</dbReference>
<gene>
    <name evidence="5" type="ORF">D9756_004724</name>
</gene>
<dbReference type="GO" id="GO:0048487">
    <property type="term" value="F:beta-tubulin binding"/>
    <property type="evidence" value="ECO:0007669"/>
    <property type="project" value="InterPro"/>
</dbReference>
<organism evidence="5 6">
    <name type="scientific">Leucocoprinus leucothites</name>
    <dbReference type="NCBI Taxonomy" id="201217"/>
    <lineage>
        <taxon>Eukaryota</taxon>
        <taxon>Fungi</taxon>
        <taxon>Dikarya</taxon>
        <taxon>Basidiomycota</taxon>
        <taxon>Agaricomycotina</taxon>
        <taxon>Agaricomycetes</taxon>
        <taxon>Agaricomycetidae</taxon>
        <taxon>Agaricales</taxon>
        <taxon>Agaricineae</taxon>
        <taxon>Agaricaceae</taxon>
        <taxon>Leucocoprinus</taxon>
    </lineage>
</organism>
<dbReference type="PROSITE" id="PS50077">
    <property type="entry name" value="HEAT_REPEAT"/>
    <property type="match status" value="1"/>
</dbReference>
<proteinExistence type="predicted"/>
<dbReference type="OrthoDB" id="1735853at2759"/>
<name>A0A8H5G939_9AGAR</name>
<dbReference type="PANTHER" id="PTHR12658:SF0">
    <property type="entry name" value="TUBULIN-SPECIFIC CHAPERONE D"/>
    <property type="match status" value="1"/>
</dbReference>
<evidence type="ECO:0008006" key="7">
    <source>
        <dbReference type="Google" id="ProtNLM"/>
    </source>
</evidence>
<feature type="domain" description="Tubulin-folding cofactor D C-terminal" evidence="3">
    <location>
        <begin position="868"/>
        <end position="1076"/>
    </location>
</feature>
<dbReference type="Proteomes" id="UP000559027">
    <property type="component" value="Unassembled WGS sequence"/>
</dbReference>
<keyword evidence="1" id="KW-0143">Chaperone</keyword>
<dbReference type="InterPro" id="IPR016024">
    <property type="entry name" value="ARM-type_fold"/>
</dbReference>
<dbReference type="InterPro" id="IPR033162">
    <property type="entry name" value="TBCD"/>
</dbReference>
<accession>A0A8H5G939</accession>
<reference evidence="5 6" key="1">
    <citation type="journal article" date="2020" name="ISME J.">
        <title>Uncovering the hidden diversity of litter-decomposition mechanisms in mushroom-forming fungi.</title>
        <authorList>
            <person name="Floudas D."/>
            <person name="Bentzer J."/>
            <person name="Ahren D."/>
            <person name="Johansson T."/>
            <person name="Persson P."/>
            <person name="Tunlid A."/>
        </authorList>
    </citation>
    <scope>NUCLEOTIDE SEQUENCE [LARGE SCALE GENOMIC DNA]</scope>
    <source>
        <strain evidence="5 6">CBS 146.42</strain>
    </source>
</reference>
<evidence type="ECO:0000313" key="6">
    <source>
        <dbReference type="Proteomes" id="UP000559027"/>
    </source>
</evidence>
<dbReference type="InterPro" id="IPR011989">
    <property type="entry name" value="ARM-like"/>
</dbReference>
<dbReference type="GO" id="GO:0000226">
    <property type="term" value="P:microtubule cytoskeleton organization"/>
    <property type="evidence" value="ECO:0007669"/>
    <property type="project" value="TreeGrafter"/>
</dbReference>
<evidence type="ECO:0000259" key="4">
    <source>
        <dbReference type="Pfam" id="PF25767"/>
    </source>
</evidence>
<dbReference type="Pfam" id="PF12612">
    <property type="entry name" value="TFCD_C"/>
    <property type="match status" value="1"/>
</dbReference>
<dbReference type="SUPFAM" id="SSF48371">
    <property type="entry name" value="ARM repeat"/>
    <property type="match status" value="1"/>
</dbReference>
<feature type="repeat" description="HEAT" evidence="2">
    <location>
        <begin position="340"/>
        <end position="377"/>
    </location>
</feature>
<dbReference type="PANTHER" id="PTHR12658">
    <property type="entry name" value="BETA-TUBULIN COFACTOR D"/>
    <property type="match status" value="1"/>
</dbReference>
<evidence type="ECO:0000259" key="3">
    <source>
        <dbReference type="Pfam" id="PF12612"/>
    </source>
</evidence>
<dbReference type="GO" id="GO:0005096">
    <property type="term" value="F:GTPase activator activity"/>
    <property type="evidence" value="ECO:0007669"/>
    <property type="project" value="InterPro"/>
</dbReference>
<evidence type="ECO:0000256" key="2">
    <source>
        <dbReference type="PROSITE-ProRule" id="PRU00103"/>
    </source>
</evidence>